<sequence length="103" mass="11160">MSFISQSVDAAIARAVEETVRPCITKAKADRQIYTDGVESTLLHHLDSTRAQMGLAATEEPDPLYRQMASDAEIGPDGRRVPSTTRRSVVGPSGFYVPPSARV</sequence>
<dbReference type="Proteomes" id="UP001231189">
    <property type="component" value="Unassembled WGS sequence"/>
</dbReference>
<feature type="compositionally biased region" description="Low complexity" evidence="1">
    <location>
        <begin position="81"/>
        <end position="90"/>
    </location>
</feature>
<gene>
    <name evidence="2" type="ORF">QYE76_022569</name>
</gene>
<dbReference type="EMBL" id="JAUUTY010000006">
    <property type="protein sequence ID" value="KAK1617052.1"/>
    <property type="molecule type" value="Genomic_DNA"/>
</dbReference>
<protein>
    <submittedName>
        <fullName evidence="2">Uncharacterized protein</fullName>
    </submittedName>
</protein>
<proteinExistence type="predicted"/>
<evidence type="ECO:0000313" key="2">
    <source>
        <dbReference type="EMBL" id="KAK1617052.1"/>
    </source>
</evidence>
<evidence type="ECO:0000313" key="3">
    <source>
        <dbReference type="Proteomes" id="UP001231189"/>
    </source>
</evidence>
<reference evidence="2" key="1">
    <citation type="submission" date="2023-07" db="EMBL/GenBank/DDBJ databases">
        <title>A chromosome-level genome assembly of Lolium multiflorum.</title>
        <authorList>
            <person name="Chen Y."/>
            <person name="Copetti D."/>
            <person name="Kolliker R."/>
            <person name="Studer B."/>
        </authorList>
    </citation>
    <scope>NUCLEOTIDE SEQUENCE</scope>
    <source>
        <strain evidence="2">02402/16</strain>
        <tissue evidence="2">Leaf</tissue>
    </source>
</reference>
<accession>A0AAD8RB68</accession>
<feature type="region of interest" description="Disordered" evidence="1">
    <location>
        <begin position="71"/>
        <end position="103"/>
    </location>
</feature>
<comment type="caution">
    <text evidence="2">The sequence shown here is derived from an EMBL/GenBank/DDBJ whole genome shotgun (WGS) entry which is preliminary data.</text>
</comment>
<keyword evidence="3" id="KW-1185">Reference proteome</keyword>
<name>A0AAD8RB68_LOLMU</name>
<evidence type="ECO:0000256" key="1">
    <source>
        <dbReference type="SAM" id="MobiDB-lite"/>
    </source>
</evidence>
<dbReference type="AlphaFoldDB" id="A0AAD8RB68"/>
<organism evidence="2 3">
    <name type="scientific">Lolium multiflorum</name>
    <name type="common">Italian ryegrass</name>
    <name type="synonym">Lolium perenne subsp. multiflorum</name>
    <dbReference type="NCBI Taxonomy" id="4521"/>
    <lineage>
        <taxon>Eukaryota</taxon>
        <taxon>Viridiplantae</taxon>
        <taxon>Streptophyta</taxon>
        <taxon>Embryophyta</taxon>
        <taxon>Tracheophyta</taxon>
        <taxon>Spermatophyta</taxon>
        <taxon>Magnoliopsida</taxon>
        <taxon>Liliopsida</taxon>
        <taxon>Poales</taxon>
        <taxon>Poaceae</taxon>
        <taxon>BOP clade</taxon>
        <taxon>Pooideae</taxon>
        <taxon>Poodae</taxon>
        <taxon>Poeae</taxon>
        <taxon>Poeae Chloroplast Group 2 (Poeae type)</taxon>
        <taxon>Loliodinae</taxon>
        <taxon>Loliinae</taxon>
        <taxon>Lolium</taxon>
    </lineage>
</organism>